<dbReference type="GO" id="GO:0005784">
    <property type="term" value="C:Sec61 translocon complex"/>
    <property type="evidence" value="ECO:0007669"/>
    <property type="project" value="InterPro"/>
</dbReference>
<dbReference type="STRING" id="747725.A0A168PAL4"/>
<feature type="region of interest" description="Disordered" evidence="10">
    <location>
        <begin position="1"/>
        <end position="22"/>
    </location>
</feature>
<evidence type="ECO:0008006" key="14">
    <source>
        <dbReference type="Google" id="ProtNLM"/>
    </source>
</evidence>
<keyword evidence="6" id="KW-0653">Protein transport</keyword>
<keyword evidence="7 11" id="KW-1133">Transmembrane helix</keyword>
<keyword evidence="8" id="KW-0811">Translocation</keyword>
<keyword evidence="4 11" id="KW-0812">Transmembrane</keyword>
<evidence type="ECO:0000256" key="3">
    <source>
        <dbReference type="ARBA" id="ARBA00022448"/>
    </source>
</evidence>
<dbReference type="AlphaFoldDB" id="A0A168PAL4"/>
<dbReference type="Pfam" id="PF03911">
    <property type="entry name" value="Sec61_beta"/>
    <property type="match status" value="1"/>
</dbReference>
<evidence type="ECO:0000256" key="10">
    <source>
        <dbReference type="SAM" id="MobiDB-lite"/>
    </source>
</evidence>
<evidence type="ECO:0000256" key="4">
    <source>
        <dbReference type="ARBA" id="ARBA00022692"/>
    </source>
</evidence>
<evidence type="ECO:0000256" key="7">
    <source>
        <dbReference type="ARBA" id="ARBA00022989"/>
    </source>
</evidence>
<dbReference type="Proteomes" id="UP000077051">
    <property type="component" value="Unassembled WGS sequence"/>
</dbReference>
<reference evidence="12 13" key="1">
    <citation type="submission" date="2015-06" db="EMBL/GenBank/DDBJ databases">
        <title>Expansion of signal transduction pathways in fungi by whole-genome duplication.</title>
        <authorList>
            <consortium name="DOE Joint Genome Institute"/>
            <person name="Corrochano L.M."/>
            <person name="Kuo A."/>
            <person name="Marcet-Houben M."/>
            <person name="Polaino S."/>
            <person name="Salamov A."/>
            <person name="Villalobos J.M."/>
            <person name="Alvarez M.I."/>
            <person name="Avalos J."/>
            <person name="Benito E.P."/>
            <person name="Benoit I."/>
            <person name="Burger G."/>
            <person name="Camino L.P."/>
            <person name="Canovas D."/>
            <person name="Cerda-Olmedo E."/>
            <person name="Cheng J.-F."/>
            <person name="Dominguez A."/>
            <person name="Elias M."/>
            <person name="Eslava A.P."/>
            <person name="Glaser F."/>
            <person name="Grimwood J."/>
            <person name="Gutierrez G."/>
            <person name="Heitman J."/>
            <person name="Henrissat B."/>
            <person name="Iturriaga E.A."/>
            <person name="Lang B.F."/>
            <person name="Lavin J.L."/>
            <person name="Lee S."/>
            <person name="Li W."/>
            <person name="Lindquist E."/>
            <person name="Lopez-Garcia S."/>
            <person name="Luque E.M."/>
            <person name="Marcos A.T."/>
            <person name="Martin J."/>
            <person name="Mccluskey K."/>
            <person name="Medina H.R."/>
            <person name="Miralles-Duran A."/>
            <person name="Miyazaki A."/>
            <person name="Munoz-Torres E."/>
            <person name="Oguiza J.A."/>
            <person name="Ohm R."/>
            <person name="Olmedo M."/>
            <person name="Orejas M."/>
            <person name="Ortiz-Castellanos L."/>
            <person name="Pisabarro A.G."/>
            <person name="Rodriguez-Romero J."/>
            <person name="Ruiz-Herrera J."/>
            <person name="Ruiz-Vazquez R."/>
            <person name="Sanz C."/>
            <person name="Schackwitz W."/>
            <person name="Schmutz J."/>
            <person name="Shahriari M."/>
            <person name="Shelest E."/>
            <person name="Silva-Franco F."/>
            <person name="Soanes D."/>
            <person name="Syed K."/>
            <person name="Tagua V.G."/>
            <person name="Talbot N.J."/>
            <person name="Thon M."/>
            <person name="De Vries R.P."/>
            <person name="Wiebenga A."/>
            <person name="Yadav J.S."/>
            <person name="Braun E.L."/>
            <person name="Baker S."/>
            <person name="Garre V."/>
            <person name="Horwitz B."/>
            <person name="Torres-Martinez S."/>
            <person name="Idnurm A."/>
            <person name="Herrera-Estrella A."/>
            <person name="Gabaldon T."/>
            <person name="Grigoriev I.V."/>
        </authorList>
    </citation>
    <scope>NUCLEOTIDE SEQUENCE [LARGE SCALE GENOMIC DNA]</scope>
    <source>
        <strain evidence="12 13">CBS 277.49</strain>
    </source>
</reference>
<feature type="compositionally biased region" description="Polar residues" evidence="10">
    <location>
        <begin position="13"/>
        <end position="22"/>
    </location>
</feature>
<organism evidence="12 13">
    <name type="scientific">Mucor lusitanicus CBS 277.49</name>
    <dbReference type="NCBI Taxonomy" id="747725"/>
    <lineage>
        <taxon>Eukaryota</taxon>
        <taxon>Fungi</taxon>
        <taxon>Fungi incertae sedis</taxon>
        <taxon>Mucoromycota</taxon>
        <taxon>Mucoromycotina</taxon>
        <taxon>Mucoromycetes</taxon>
        <taxon>Mucorales</taxon>
        <taxon>Mucorineae</taxon>
        <taxon>Mucoraceae</taxon>
        <taxon>Mucor</taxon>
    </lineage>
</organism>
<dbReference type="OrthoDB" id="5401193at2759"/>
<comment type="subcellular location">
    <subcellularLocation>
        <location evidence="1">Endoplasmic reticulum membrane</location>
        <topology evidence="1">Single-pass membrane protein</topology>
    </subcellularLocation>
</comment>
<evidence type="ECO:0000256" key="8">
    <source>
        <dbReference type="ARBA" id="ARBA00023010"/>
    </source>
</evidence>
<evidence type="ECO:0000256" key="11">
    <source>
        <dbReference type="SAM" id="Phobius"/>
    </source>
</evidence>
<dbReference type="InterPro" id="IPR016482">
    <property type="entry name" value="SecG/Sec61-beta/Sbh"/>
</dbReference>
<keyword evidence="13" id="KW-1185">Reference proteome</keyword>
<feature type="transmembrane region" description="Helical" evidence="11">
    <location>
        <begin position="89"/>
        <end position="112"/>
    </location>
</feature>
<dbReference type="PANTHER" id="PTHR13509">
    <property type="entry name" value="SEC61 SUBUNIT BETA"/>
    <property type="match status" value="1"/>
</dbReference>
<gene>
    <name evidence="12" type="ORF">MUCCIDRAFT_104373</name>
</gene>
<keyword evidence="3" id="KW-0813">Transport</keyword>
<comment type="similarity">
    <text evidence="2">Belongs to the SEC61-beta family.</text>
</comment>
<protein>
    <recommendedName>
        <fullName evidence="14">Protein transport protein Sec61 subunit beta</fullName>
    </recommendedName>
</protein>
<keyword evidence="9 11" id="KW-0472">Membrane</keyword>
<sequence>MDPEVEGSKIFHPTTTGKLQQSFNSCTPNDVATRISFVVAMPIDPKSRKRVTSRSNNTNAARGGIPGGSTSSMMRIYSDDSPGLRVDPVVVLVLSLTFIASVFGLHIVGRFLA</sequence>
<dbReference type="VEuPathDB" id="FungiDB:MUCCIDRAFT_104373"/>
<evidence type="ECO:0000256" key="1">
    <source>
        <dbReference type="ARBA" id="ARBA00004389"/>
    </source>
</evidence>
<accession>A0A168PAL4</accession>
<proteinExistence type="inferred from homology"/>
<keyword evidence="5" id="KW-0256">Endoplasmic reticulum</keyword>
<evidence type="ECO:0000313" key="13">
    <source>
        <dbReference type="Proteomes" id="UP000077051"/>
    </source>
</evidence>
<dbReference type="EMBL" id="AMYB01000001">
    <property type="protein sequence ID" value="OAD07444.1"/>
    <property type="molecule type" value="Genomic_DNA"/>
</dbReference>
<feature type="region of interest" description="Disordered" evidence="10">
    <location>
        <begin position="47"/>
        <end position="74"/>
    </location>
</feature>
<dbReference type="GO" id="GO:0006886">
    <property type="term" value="P:intracellular protein transport"/>
    <property type="evidence" value="ECO:0007669"/>
    <property type="project" value="InterPro"/>
</dbReference>
<evidence type="ECO:0000256" key="2">
    <source>
        <dbReference type="ARBA" id="ARBA00006103"/>
    </source>
</evidence>
<evidence type="ECO:0000256" key="6">
    <source>
        <dbReference type="ARBA" id="ARBA00022927"/>
    </source>
</evidence>
<evidence type="ECO:0000256" key="9">
    <source>
        <dbReference type="ARBA" id="ARBA00023136"/>
    </source>
</evidence>
<dbReference type="InterPro" id="IPR030671">
    <property type="entry name" value="Sec61-beta/Sbh"/>
</dbReference>
<evidence type="ECO:0000313" key="12">
    <source>
        <dbReference type="EMBL" id="OAD07444.1"/>
    </source>
</evidence>
<name>A0A168PAL4_MUCCL</name>
<comment type="caution">
    <text evidence="12">The sequence shown here is derived from an EMBL/GenBank/DDBJ whole genome shotgun (WGS) entry which is preliminary data.</text>
</comment>
<evidence type="ECO:0000256" key="5">
    <source>
        <dbReference type="ARBA" id="ARBA00022824"/>
    </source>
</evidence>